<dbReference type="RefSeq" id="WP_085759053.1">
    <property type="nucleotide sequence ID" value="NZ_CP019343.1"/>
</dbReference>
<accession>A0A1X9NBA1</accession>
<evidence type="ECO:0000256" key="1">
    <source>
        <dbReference type="SAM" id="SignalP"/>
    </source>
</evidence>
<sequence length="177" mass="18962">MLKQTLALLGLIHSLSVNAVIVDLGSITRDTSTGLDWLDLTETNGRSYVDVSGKLGEGQEFDGWRYASVDEAQALWKNFGISSGTMVSISRADTLQYNSLVVAVDVLGNSVLDIGDNYFDFGAIGFTADTVFNDSGEALYQKVSGFFSNPNEDYVNAYSPDAPALFPSGDPVLGVIL</sequence>
<dbReference type="EMBL" id="CP019343">
    <property type="protein sequence ID" value="ARN74886.1"/>
    <property type="molecule type" value="Genomic_DNA"/>
</dbReference>
<gene>
    <name evidence="2" type="ORF">BST96_12635</name>
</gene>
<proteinExistence type="predicted"/>
<name>A0A1X9NBA1_9GAMM</name>
<evidence type="ECO:0000313" key="2">
    <source>
        <dbReference type="EMBL" id="ARN74886.1"/>
    </source>
</evidence>
<dbReference type="OrthoDB" id="6228092at2"/>
<dbReference type="AlphaFoldDB" id="A0A1X9NBA1"/>
<protein>
    <submittedName>
        <fullName evidence="2">Uncharacterized protein</fullName>
    </submittedName>
</protein>
<feature type="chain" id="PRO_5012101102" evidence="1">
    <location>
        <begin position="20"/>
        <end position="177"/>
    </location>
</feature>
<organism evidence="2 3">
    <name type="scientific">Oceanicoccus sagamiensis</name>
    <dbReference type="NCBI Taxonomy" id="716816"/>
    <lineage>
        <taxon>Bacteria</taxon>
        <taxon>Pseudomonadati</taxon>
        <taxon>Pseudomonadota</taxon>
        <taxon>Gammaproteobacteria</taxon>
        <taxon>Cellvibrionales</taxon>
        <taxon>Spongiibacteraceae</taxon>
        <taxon>Oceanicoccus</taxon>
    </lineage>
</organism>
<evidence type="ECO:0000313" key="3">
    <source>
        <dbReference type="Proteomes" id="UP000193450"/>
    </source>
</evidence>
<keyword evidence="3" id="KW-1185">Reference proteome</keyword>
<reference evidence="2 3" key="1">
    <citation type="submission" date="2016-11" db="EMBL/GenBank/DDBJ databases">
        <title>Trade-off between light-utilization and light-protection in marine flavobacteria.</title>
        <authorList>
            <person name="Kumagai Y."/>
        </authorList>
    </citation>
    <scope>NUCLEOTIDE SEQUENCE [LARGE SCALE GENOMIC DNA]</scope>
    <source>
        <strain evidence="2 3">NBRC 107125</strain>
    </source>
</reference>
<dbReference type="KEGG" id="osg:BST96_12635"/>
<keyword evidence="1" id="KW-0732">Signal</keyword>
<dbReference type="Proteomes" id="UP000193450">
    <property type="component" value="Chromosome"/>
</dbReference>
<feature type="signal peptide" evidence="1">
    <location>
        <begin position="1"/>
        <end position="19"/>
    </location>
</feature>